<evidence type="ECO:0000256" key="1">
    <source>
        <dbReference type="SAM" id="Phobius"/>
    </source>
</evidence>
<comment type="caution">
    <text evidence="2">The sequence shown here is derived from an EMBL/GenBank/DDBJ whole genome shotgun (WGS) entry which is preliminary data.</text>
</comment>
<sequence>MYFLSRAMSYVASAASRYPNYPCPLRRTVLIYGMMSLLLSTAVNHRRRRRRPRRRVGGRRMVGAWVGQTGLLPTTLVYSLPQRMTLCVFAHLSPIRCMSKSGEDWRNVP</sequence>
<dbReference type="EMBL" id="MU843012">
    <property type="protein sequence ID" value="KAK2023124.1"/>
    <property type="molecule type" value="Genomic_DNA"/>
</dbReference>
<keyword evidence="1" id="KW-0812">Transmembrane</keyword>
<feature type="transmembrane region" description="Helical" evidence="1">
    <location>
        <begin position="29"/>
        <end position="45"/>
    </location>
</feature>
<organism evidence="2 3">
    <name type="scientific">Colletotrichum zoysiae</name>
    <dbReference type="NCBI Taxonomy" id="1216348"/>
    <lineage>
        <taxon>Eukaryota</taxon>
        <taxon>Fungi</taxon>
        <taxon>Dikarya</taxon>
        <taxon>Ascomycota</taxon>
        <taxon>Pezizomycotina</taxon>
        <taxon>Sordariomycetes</taxon>
        <taxon>Hypocreomycetidae</taxon>
        <taxon>Glomerellales</taxon>
        <taxon>Glomerellaceae</taxon>
        <taxon>Colletotrichum</taxon>
        <taxon>Colletotrichum graminicola species complex</taxon>
    </lineage>
</organism>
<keyword evidence="3" id="KW-1185">Reference proteome</keyword>
<dbReference type="Proteomes" id="UP001232148">
    <property type="component" value="Unassembled WGS sequence"/>
</dbReference>
<keyword evidence="1" id="KW-1133">Transmembrane helix</keyword>
<name>A0AAD9H7S3_9PEZI</name>
<protein>
    <submittedName>
        <fullName evidence="2">Uncharacterized protein</fullName>
    </submittedName>
</protein>
<evidence type="ECO:0000313" key="2">
    <source>
        <dbReference type="EMBL" id="KAK2023124.1"/>
    </source>
</evidence>
<accession>A0AAD9H7S3</accession>
<proteinExistence type="predicted"/>
<dbReference type="AlphaFoldDB" id="A0AAD9H7S3"/>
<reference evidence="2" key="1">
    <citation type="submission" date="2021-06" db="EMBL/GenBank/DDBJ databases">
        <title>Comparative genomics, transcriptomics and evolutionary studies reveal genomic signatures of adaptation to plant cell wall in hemibiotrophic fungi.</title>
        <authorList>
            <consortium name="DOE Joint Genome Institute"/>
            <person name="Baroncelli R."/>
            <person name="Diaz J.F."/>
            <person name="Benocci T."/>
            <person name="Peng M."/>
            <person name="Battaglia E."/>
            <person name="Haridas S."/>
            <person name="Andreopoulos W."/>
            <person name="Labutti K."/>
            <person name="Pangilinan J."/>
            <person name="Floch G.L."/>
            <person name="Makela M.R."/>
            <person name="Henrissat B."/>
            <person name="Grigoriev I.V."/>
            <person name="Crouch J.A."/>
            <person name="De Vries R.P."/>
            <person name="Sukno S.A."/>
            <person name="Thon M.R."/>
        </authorList>
    </citation>
    <scope>NUCLEOTIDE SEQUENCE</scope>
    <source>
        <strain evidence="2">MAFF235873</strain>
    </source>
</reference>
<keyword evidence="1" id="KW-0472">Membrane</keyword>
<gene>
    <name evidence="2" type="ORF">LX32DRAFT_163577</name>
</gene>
<evidence type="ECO:0000313" key="3">
    <source>
        <dbReference type="Proteomes" id="UP001232148"/>
    </source>
</evidence>